<evidence type="ECO:0000259" key="2">
    <source>
        <dbReference type="Pfam" id="PF14579"/>
    </source>
</evidence>
<protein>
    <recommendedName>
        <fullName evidence="2">DNA polymerase helix-hairpin-helix motif domain-containing protein</fullName>
    </recommendedName>
</protein>
<feature type="domain" description="DNA polymerase helix-hairpin-helix motif" evidence="2">
    <location>
        <begin position="2"/>
        <end position="46"/>
    </location>
</feature>
<sequence>MREDVAQRIVAARAGAPFLSAEDLCLRARLETPVMKRLAGGDALQSRPCRTPATRMNTSFSG</sequence>
<evidence type="ECO:0000256" key="1">
    <source>
        <dbReference type="SAM" id="MobiDB-lite"/>
    </source>
</evidence>
<evidence type="ECO:0000313" key="4">
    <source>
        <dbReference type="Proteomes" id="UP001606210"/>
    </source>
</evidence>
<dbReference type="RefSeq" id="WP_394484675.1">
    <property type="nucleotide sequence ID" value="NZ_JBIGHV010000015.1"/>
</dbReference>
<dbReference type="EMBL" id="JBIGHV010000015">
    <property type="protein sequence ID" value="MFG6433705.1"/>
    <property type="molecule type" value="Genomic_DNA"/>
</dbReference>
<proteinExistence type="predicted"/>
<keyword evidence="4" id="KW-1185">Reference proteome</keyword>
<gene>
    <name evidence="3" type="ORF">ACG00Y_27630</name>
</gene>
<feature type="region of interest" description="Disordered" evidence="1">
    <location>
        <begin position="41"/>
        <end position="62"/>
    </location>
</feature>
<dbReference type="InterPro" id="IPR029460">
    <property type="entry name" value="DNAPol_HHH"/>
</dbReference>
<dbReference type="Proteomes" id="UP001606210">
    <property type="component" value="Unassembled WGS sequence"/>
</dbReference>
<accession>A0ABW7FDJ0</accession>
<organism evidence="3 4">
    <name type="scientific">Pelomonas parva</name>
    <dbReference type="NCBI Taxonomy" id="3299032"/>
    <lineage>
        <taxon>Bacteria</taxon>
        <taxon>Pseudomonadati</taxon>
        <taxon>Pseudomonadota</taxon>
        <taxon>Betaproteobacteria</taxon>
        <taxon>Burkholderiales</taxon>
        <taxon>Sphaerotilaceae</taxon>
        <taxon>Roseateles</taxon>
    </lineage>
</organism>
<reference evidence="3 4" key="1">
    <citation type="submission" date="2024-08" db="EMBL/GenBank/DDBJ databases">
        <authorList>
            <person name="Lu H."/>
        </authorList>
    </citation>
    <scope>NUCLEOTIDE SEQUENCE [LARGE SCALE GENOMIC DNA]</scope>
    <source>
        <strain evidence="3 4">LYH14W</strain>
    </source>
</reference>
<name>A0ABW7FDJ0_9BURK</name>
<dbReference type="Pfam" id="PF14579">
    <property type="entry name" value="HHH_6"/>
    <property type="match status" value="1"/>
</dbReference>
<evidence type="ECO:0000313" key="3">
    <source>
        <dbReference type="EMBL" id="MFG6433705.1"/>
    </source>
</evidence>
<comment type="caution">
    <text evidence="3">The sequence shown here is derived from an EMBL/GenBank/DDBJ whole genome shotgun (WGS) entry which is preliminary data.</text>
</comment>